<evidence type="ECO:0000256" key="7">
    <source>
        <dbReference type="ARBA" id="ARBA00022777"/>
    </source>
</evidence>
<keyword evidence="8 10" id="KW-1133">Transmembrane helix</keyword>
<dbReference type="Gene3D" id="6.10.340.10">
    <property type="match status" value="1"/>
</dbReference>
<keyword evidence="13" id="KW-1185">Reference proteome</keyword>
<organism evidence="12 13">
    <name type="scientific">Psychrobacter sanguinis</name>
    <dbReference type="NCBI Taxonomy" id="861445"/>
    <lineage>
        <taxon>Bacteria</taxon>
        <taxon>Pseudomonadati</taxon>
        <taxon>Pseudomonadota</taxon>
        <taxon>Gammaproteobacteria</taxon>
        <taxon>Moraxellales</taxon>
        <taxon>Moraxellaceae</taxon>
        <taxon>Psychrobacter</taxon>
    </lineage>
</organism>
<keyword evidence="9 10" id="KW-0472">Membrane</keyword>
<evidence type="ECO:0000256" key="1">
    <source>
        <dbReference type="ARBA" id="ARBA00000085"/>
    </source>
</evidence>
<dbReference type="PRINTS" id="PR00344">
    <property type="entry name" value="BCTRLSENSOR"/>
</dbReference>
<dbReference type="CDD" id="cd00082">
    <property type="entry name" value="HisKA"/>
    <property type="match status" value="1"/>
</dbReference>
<accession>A0A844M463</accession>
<dbReference type="PANTHER" id="PTHR45436">
    <property type="entry name" value="SENSOR HISTIDINE KINASE YKOH"/>
    <property type="match status" value="1"/>
</dbReference>
<dbReference type="SUPFAM" id="SSF47384">
    <property type="entry name" value="Homodimeric domain of signal transducing histidine kinase"/>
    <property type="match status" value="1"/>
</dbReference>
<gene>
    <name evidence="12" type="ORF">GB996_11660</name>
</gene>
<dbReference type="Proteomes" id="UP000442109">
    <property type="component" value="Unassembled WGS sequence"/>
</dbReference>
<dbReference type="SMART" id="SM00388">
    <property type="entry name" value="HisKA"/>
    <property type="match status" value="1"/>
</dbReference>
<dbReference type="OrthoDB" id="9121563at2"/>
<dbReference type="RefSeq" id="WP_155587771.1">
    <property type="nucleotide sequence ID" value="NZ_WFKQ01000017.1"/>
</dbReference>
<keyword evidence="7" id="KW-0418">Kinase</keyword>
<dbReference type="InterPro" id="IPR003594">
    <property type="entry name" value="HATPase_dom"/>
</dbReference>
<dbReference type="PANTHER" id="PTHR45436:SF16">
    <property type="entry name" value="HISTIDINE KINASE"/>
    <property type="match status" value="1"/>
</dbReference>
<evidence type="ECO:0000256" key="9">
    <source>
        <dbReference type="ARBA" id="ARBA00023136"/>
    </source>
</evidence>
<dbReference type="AlphaFoldDB" id="A0A844M463"/>
<evidence type="ECO:0000256" key="3">
    <source>
        <dbReference type="ARBA" id="ARBA00012438"/>
    </source>
</evidence>
<keyword evidence="5" id="KW-0808">Transferase</keyword>
<sequence length="444" mass="49638">MFNTDTIANKFRLSYLLFTILLCATFIAIFEVAEDKIEALLVQSYLLQQLQLTTEVAEASLQSTPVTPGLGVSIYPLSSAPQALKAQATSDIQQKSVVTKKGQEADLYFFNYHYEGHDYLLSYLDTGATPQQLPARYGDSDQYPVLALFEELEAIFLRALVGVILLSILMAFIFSYLSSKAIIKPLLDLKDAVEADQHNFDELTDLPSEVGVLARAIDDKNNKLEQYLKREQLFTGDVSHELRTPLTIIMGASEVLQAQLSDHPKALEFTQRINTTAKETSEIISALLLLSRAPEKLDAPKICINHIAQSEVTRLSYLLQYKRVTCRIEAAEDYHTFVRPELLKMALGNLIKNAFQYTDSGEVVIVIDEQSISVSDTGLGIPDHMMPLLYKRFERIEPKELKVEGSGLGLSIVQRIMSHLGWRLTHSSNKAGGSTFTIHYGQAR</sequence>
<evidence type="ECO:0000313" key="12">
    <source>
        <dbReference type="EMBL" id="MUG33438.1"/>
    </source>
</evidence>
<dbReference type="InterPro" id="IPR003661">
    <property type="entry name" value="HisK_dim/P_dom"/>
</dbReference>
<dbReference type="InterPro" id="IPR036097">
    <property type="entry name" value="HisK_dim/P_sf"/>
</dbReference>
<dbReference type="Gene3D" id="1.10.287.130">
    <property type="match status" value="1"/>
</dbReference>
<dbReference type="Pfam" id="PF00512">
    <property type="entry name" value="HisKA"/>
    <property type="match status" value="1"/>
</dbReference>
<dbReference type="InterPro" id="IPR036890">
    <property type="entry name" value="HATPase_C_sf"/>
</dbReference>
<feature type="domain" description="Histidine kinase" evidence="11">
    <location>
        <begin position="237"/>
        <end position="444"/>
    </location>
</feature>
<evidence type="ECO:0000256" key="8">
    <source>
        <dbReference type="ARBA" id="ARBA00022989"/>
    </source>
</evidence>
<dbReference type="GO" id="GO:0000155">
    <property type="term" value="F:phosphorelay sensor kinase activity"/>
    <property type="evidence" value="ECO:0007669"/>
    <property type="project" value="InterPro"/>
</dbReference>
<evidence type="ECO:0000256" key="4">
    <source>
        <dbReference type="ARBA" id="ARBA00022553"/>
    </source>
</evidence>
<dbReference type="SUPFAM" id="SSF55874">
    <property type="entry name" value="ATPase domain of HSP90 chaperone/DNA topoisomerase II/histidine kinase"/>
    <property type="match status" value="1"/>
</dbReference>
<evidence type="ECO:0000256" key="6">
    <source>
        <dbReference type="ARBA" id="ARBA00022692"/>
    </source>
</evidence>
<evidence type="ECO:0000256" key="2">
    <source>
        <dbReference type="ARBA" id="ARBA00004370"/>
    </source>
</evidence>
<feature type="transmembrane region" description="Helical" evidence="10">
    <location>
        <begin position="155"/>
        <end position="177"/>
    </location>
</feature>
<evidence type="ECO:0000256" key="10">
    <source>
        <dbReference type="SAM" id="Phobius"/>
    </source>
</evidence>
<evidence type="ECO:0000256" key="5">
    <source>
        <dbReference type="ARBA" id="ARBA00022679"/>
    </source>
</evidence>
<comment type="caution">
    <text evidence="12">The sequence shown here is derived from an EMBL/GenBank/DDBJ whole genome shotgun (WGS) entry which is preliminary data.</text>
</comment>
<comment type="catalytic activity">
    <reaction evidence="1">
        <text>ATP + protein L-histidine = ADP + protein N-phospho-L-histidine.</text>
        <dbReference type="EC" id="2.7.13.3"/>
    </reaction>
</comment>
<dbReference type="SMART" id="SM00387">
    <property type="entry name" value="HATPase_c"/>
    <property type="match status" value="1"/>
</dbReference>
<reference evidence="12 13" key="1">
    <citation type="journal article" date="2019" name="PLoS ONE">
        <title>Pup mortality in New Zealand sea lions (Phocarctos hookeri) at Enderby Island, Auckland Islands, 2013-18.</title>
        <authorList>
            <person name="Michael S.A."/>
            <person name="Hayman D.T.S."/>
            <person name="Gray R."/>
            <person name="Zhang J."/>
            <person name="Rogers L."/>
            <person name="Roe W.D."/>
        </authorList>
    </citation>
    <scope>NUCLEOTIDE SEQUENCE [LARGE SCALE GENOMIC DNA]</scope>
    <source>
        <strain evidence="12 13">SM868</strain>
    </source>
</reference>
<protein>
    <recommendedName>
        <fullName evidence="3">histidine kinase</fullName>
        <ecNumber evidence="3">2.7.13.3</ecNumber>
    </recommendedName>
</protein>
<comment type="subcellular location">
    <subcellularLocation>
        <location evidence="2">Membrane</location>
    </subcellularLocation>
</comment>
<dbReference type="InterPro" id="IPR050428">
    <property type="entry name" value="TCS_sensor_his_kinase"/>
</dbReference>
<name>A0A844M463_9GAMM</name>
<dbReference type="PROSITE" id="PS50109">
    <property type="entry name" value="HIS_KIN"/>
    <property type="match status" value="1"/>
</dbReference>
<dbReference type="InterPro" id="IPR005467">
    <property type="entry name" value="His_kinase_dom"/>
</dbReference>
<proteinExistence type="predicted"/>
<keyword evidence="4" id="KW-0597">Phosphoprotein</keyword>
<dbReference type="InterPro" id="IPR004358">
    <property type="entry name" value="Sig_transdc_His_kin-like_C"/>
</dbReference>
<dbReference type="Pfam" id="PF02518">
    <property type="entry name" value="HATPase_c"/>
    <property type="match status" value="1"/>
</dbReference>
<dbReference type="Gene3D" id="3.30.565.10">
    <property type="entry name" value="Histidine kinase-like ATPase, C-terminal domain"/>
    <property type="match status" value="1"/>
</dbReference>
<dbReference type="EC" id="2.7.13.3" evidence="3"/>
<dbReference type="GO" id="GO:0005886">
    <property type="term" value="C:plasma membrane"/>
    <property type="evidence" value="ECO:0007669"/>
    <property type="project" value="TreeGrafter"/>
</dbReference>
<evidence type="ECO:0000313" key="13">
    <source>
        <dbReference type="Proteomes" id="UP000442109"/>
    </source>
</evidence>
<feature type="transmembrane region" description="Helical" evidence="10">
    <location>
        <begin position="12"/>
        <end position="30"/>
    </location>
</feature>
<evidence type="ECO:0000259" key="11">
    <source>
        <dbReference type="PROSITE" id="PS50109"/>
    </source>
</evidence>
<keyword evidence="6 10" id="KW-0812">Transmembrane</keyword>
<dbReference type="EMBL" id="WFKQ01000017">
    <property type="protein sequence ID" value="MUG33438.1"/>
    <property type="molecule type" value="Genomic_DNA"/>
</dbReference>